<dbReference type="EMBL" id="HBUF01366816">
    <property type="protein sequence ID" value="CAG6724006.1"/>
    <property type="molecule type" value="Transcribed_RNA"/>
</dbReference>
<dbReference type="EMBL" id="HBUF01366815">
    <property type="protein sequence ID" value="CAG6724003.1"/>
    <property type="molecule type" value="Transcribed_RNA"/>
</dbReference>
<dbReference type="EMBL" id="HBUF01028086">
    <property type="protein sequence ID" value="CAG6613615.1"/>
    <property type="molecule type" value="Transcribed_RNA"/>
</dbReference>
<dbReference type="EMBL" id="HBUF01366814">
    <property type="protein sequence ID" value="CAG6724000.1"/>
    <property type="molecule type" value="Transcribed_RNA"/>
</dbReference>
<name>A0A8D8WD62_9HEMI</name>
<organism evidence="1">
    <name type="scientific">Cacopsylla melanoneura</name>
    <dbReference type="NCBI Taxonomy" id="428564"/>
    <lineage>
        <taxon>Eukaryota</taxon>
        <taxon>Metazoa</taxon>
        <taxon>Ecdysozoa</taxon>
        <taxon>Arthropoda</taxon>
        <taxon>Hexapoda</taxon>
        <taxon>Insecta</taxon>
        <taxon>Pterygota</taxon>
        <taxon>Neoptera</taxon>
        <taxon>Paraneoptera</taxon>
        <taxon>Hemiptera</taxon>
        <taxon>Sternorrhyncha</taxon>
        <taxon>Psylloidea</taxon>
        <taxon>Psyllidae</taxon>
        <taxon>Psyllinae</taxon>
        <taxon>Cacopsylla</taxon>
    </lineage>
</organism>
<evidence type="ECO:0000313" key="1">
    <source>
        <dbReference type="EMBL" id="CAG6654603.1"/>
    </source>
</evidence>
<dbReference type="EMBL" id="HBUF01523863">
    <property type="protein sequence ID" value="CAG6749601.1"/>
    <property type="molecule type" value="Transcribed_RNA"/>
</dbReference>
<dbReference type="EMBL" id="HBUF01523861">
    <property type="protein sequence ID" value="CAG6749597.1"/>
    <property type="molecule type" value="Transcribed_RNA"/>
</dbReference>
<proteinExistence type="predicted"/>
<dbReference type="AlphaFoldDB" id="A0A8D8WD62"/>
<dbReference type="EMBL" id="HBUF01028087">
    <property type="protein sequence ID" value="CAG6613619.1"/>
    <property type="molecule type" value="Transcribed_RNA"/>
</dbReference>
<dbReference type="EMBL" id="HBUF01178327">
    <property type="protein sequence ID" value="CAG6654599.1"/>
    <property type="molecule type" value="Transcribed_RNA"/>
</dbReference>
<dbReference type="EMBL" id="HBUF01178328">
    <property type="protein sequence ID" value="CAG6654601.1"/>
    <property type="molecule type" value="Transcribed_RNA"/>
</dbReference>
<dbReference type="EMBL" id="HBUF01523862">
    <property type="protein sequence ID" value="CAG6749599.1"/>
    <property type="molecule type" value="Transcribed_RNA"/>
</dbReference>
<dbReference type="EMBL" id="HBUF01523860">
    <property type="protein sequence ID" value="CAG6749595.1"/>
    <property type="molecule type" value="Transcribed_RNA"/>
</dbReference>
<accession>A0A8D8WD62</accession>
<dbReference type="EMBL" id="HBUF01028085">
    <property type="protein sequence ID" value="CAG6613611.1"/>
    <property type="molecule type" value="Transcribed_RNA"/>
</dbReference>
<sequence>MNKPRINQMNLLVQMPILLNIIFKMHPQNPLVLSKQCTNQPNLTCLVQTMNNIKHCQLMLTELRVNMRNIVNLVRTNYPSVLSLDLKPTSPKPRKSIQMSKILCSV</sequence>
<dbReference type="EMBL" id="HBUF01178329">
    <property type="protein sequence ID" value="CAG6654603.1"/>
    <property type="molecule type" value="Transcribed_RNA"/>
</dbReference>
<reference evidence="1" key="1">
    <citation type="submission" date="2021-05" db="EMBL/GenBank/DDBJ databases">
        <authorList>
            <person name="Alioto T."/>
            <person name="Alioto T."/>
            <person name="Gomez Garrido J."/>
        </authorList>
    </citation>
    <scope>NUCLEOTIDE SEQUENCE</scope>
</reference>
<protein>
    <submittedName>
        <fullName evidence="1">Uncharacterized protein</fullName>
    </submittedName>
</protein>